<dbReference type="EMBL" id="JASJQH010001684">
    <property type="protein sequence ID" value="KAK9760941.1"/>
    <property type="molecule type" value="Genomic_DNA"/>
</dbReference>
<accession>A0ABR2WHE3</accession>
<keyword evidence="3" id="KW-1185">Reference proteome</keyword>
<evidence type="ECO:0000313" key="2">
    <source>
        <dbReference type="EMBL" id="KAK9760941.1"/>
    </source>
</evidence>
<reference evidence="2 3" key="1">
    <citation type="submission" date="2023-04" db="EMBL/GenBank/DDBJ databases">
        <title>Genome of Basidiobolus ranarum AG-B5.</title>
        <authorList>
            <person name="Stajich J.E."/>
            <person name="Carter-House D."/>
            <person name="Gryganskyi A."/>
        </authorList>
    </citation>
    <scope>NUCLEOTIDE SEQUENCE [LARGE SCALE GENOMIC DNA]</scope>
    <source>
        <strain evidence="2 3">AG-B5</strain>
    </source>
</reference>
<name>A0ABR2WHE3_9FUNG</name>
<evidence type="ECO:0000313" key="3">
    <source>
        <dbReference type="Proteomes" id="UP001479436"/>
    </source>
</evidence>
<protein>
    <submittedName>
        <fullName evidence="2">Uncharacterized protein</fullName>
    </submittedName>
</protein>
<organism evidence="2 3">
    <name type="scientific">Basidiobolus ranarum</name>
    <dbReference type="NCBI Taxonomy" id="34480"/>
    <lineage>
        <taxon>Eukaryota</taxon>
        <taxon>Fungi</taxon>
        <taxon>Fungi incertae sedis</taxon>
        <taxon>Zoopagomycota</taxon>
        <taxon>Entomophthoromycotina</taxon>
        <taxon>Basidiobolomycetes</taxon>
        <taxon>Basidiobolales</taxon>
        <taxon>Basidiobolaceae</taxon>
        <taxon>Basidiobolus</taxon>
    </lineage>
</organism>
<proteinExistence type="predicted"/>
<comment type="caution">
    <text evidence="2">The sequence shown here is derived from an EMBL/GenBank/DDBJ whole genome shotgun (WGS) entry which is preliminary data.</text>
</comment>
<dbReference type="Proteomes" id="UP001479436">
    <property type="component" value="Unassembled WGS sequence"/>
</dbReference>
<feature type="compositionally biased region" description="Polar residues" evidence="1">
    <location>
        <begin position="48"/>
        <end position="58"/>
    </location>
</feature>
<feature type="compositionally biased region" description="Polar residues" evidence="1">
    <location>
        <begin position="80"/>
        <end position="89"/>
    </location>
</feature>
<gene>
    <name evidence="2" type="ORF">K7432_014543</name>
</gene>
<feature type="region of interest" description="Disordered" evidence="1">
    <location>
        <begin position="48"/>
        <end position="104"/>
    </location>
</feature>
<sequence length="104" mass="11394">MTWIVLKVPNGGKRGRNWQLLRTYGGPMYLFKVPNGVSKGWVSTHQANRNISNTSNHSAIRPKYPGSGEFYHEKHRNGNIMVSGSTSSAHDALPSGDGAKICPD</sequence>
<evidence type="ECO:0000256" key="1">
    <source>
        <dbReference type="SAM" id="MobiDB-lite"/>
    </source>
</evidence>